<dbReference type="Proteomes" id="UP000188320">
    <property type="component" value="Unassembled WGS sequence"/>
</dbReference>
<dbReference type="OrthoDB" id="4822at2759"/>
<dbReference type="PANTHER" id="PTHR23329">
    <property type="entry name" value="TUFTELIN-INTERACTING PROTEIN 11-RELATED"/>
    <property type="match status" value="1"/>
</dbReference>
<dbReference type="Pfam" id="PF12457">
    <property type="entry name" value="TIP_N"/>
    <property type="match status" value="1"/>
</dbReference>
<feature type="domain" description="G-patch" evidence="2">
    <location>
        <begin position="180"/>
        <end position="227"/>
    </location>
</feature>
<evidence type="ECO:0000256" key="1">
    <source>
        <dbReference type="SAM" id="MobiDB-lite"/>
    </source>
</evidence>
<keyword evidence="4" id="KW-1185">Reference proteome</keyword>
<dbReference type="GO" id="GO:0003676">
    <property type="term" value="F:nucleic acid binding"/>
    <property type="evidence" value="ECO:0007669"/>
    <property type="project" value="InterPro"/>
</dbReference>
<name>A0A1R1PZM5_ZANCU</name>
<dbReference type="EMBL" id="LSSK01000004">
    <property type="protein sequence ID" value="OMH86394.1"/>
    <property type="molecule type" value="Genomic_DNA"/>
</dbReference>
<dbReference type="GO" id="GO:0000390">
    <property type="term" value="P:spliceosomal complex disassembly"/>
    <property type="evidence" value="ECO:0007669"/>
    <property type="project" value="InterPro"/>
</dbReference>
<dbReference type="SMART" id="SM00443">
    <property type="entry name" value="G_patch"/>
    <property type="match status" value="1"/>
</dbReference>
<dbReference type="GO" id="GO:0071008">
    <property type="term" value="C:U2-type post-mRNA release spliceosomal complex"/>
    <property type="evidence" value="ECO:0007669"/>
    <property type="project" value="TreeGrafter"/>
</dbReference>
<dbReference type="Pfam" id="PF01585">
    <property type="entry name" value="G-patch"/>
    <property type="match status" value="1"/>
</dbReference>
<evidence type="ECO:0000313" key="3">
    <source>
        <dbReference type="EMBL" id="OMH86394.1"/>
    </source>
</evidence>
<dbReference type="PANTHER" id="PTHR23329:SF1">
    <property type="entry name" value="TUFTELIN-INTERACTING PROTEIN 11"/>
    <property type="match status" value="1"/>
</dbReference>
<dbReference type="InterPro" id="IPR000467">
    <property type="entry name" value="G_patch_dom"/>
</dbReference>
<proteinExistence type="predicted"/>
<organism evidence="3 4">
    <name type="scientific">Zancudomyces culisetae</name>
    <name type="common">Gut fungus</name>
    <name type="synonym">Smittium culisetae</name>
    <dbReference type="NCBI Taxonomy" id="1213189"/>
    <lineage>
        <taxon>Eukaryota</taxon>
        <taxon>Fungi</taxon>
        <taxon>Fungi incertae sedis</taxon>
        <taxon>Zoopagomycota</taxon>
        <taxon>Kickxellomycotina</taxon>
        <taxon>Harpellomycetes</taxon>
        <taxon>Harpellales</taxon>
        <taxon>Legeriomycetaceae</taxon>
        <taxon>Zancudomyces</taxon>
    </lineage>
</organism>
<comment type="caution">
    <text evidence="3">The sequence shown here is derived from an EMBL/GenBank/DDBJ whole genome shotgun (WGS) entry which is preliminary data.</text>
</comment>
<feature type="region of interest" description="Disordered" evidence="1">
    <location>
        <begin position="1"/>
        <end position="154"/>
    </location>
</feature>
<reference evidence="4" key="1">
    <citation type="submission" date="2017-01" db="EMBL/GenBank/DDBJ databases">
        <authorList>
            <person name="Wang Y."/>
            <person name="White M."/>
            <person name="Kvist S."/>
            <person name="Moncalvo J.-M."/>
        </authorList>
    </citation>
    <scope>NUCLEOTIDE SEQUENCE [LARGE SCALE GENOMIC DNA]</scope>
    <source>
        <strain evidence="4">COL-18-3</strain>
    </source>
</reference>
<feature type="region of interest" description="Disordered" evidence="1">
    <location>
        <begin position="269"/>
        <end position="293"/>
    </location>
</feature>
<evidence type="ECO:0000313" key="4">
    <source>
        <dbReference type="Proteomes" id="UP000188320"/>
    </source>
</evidence>
<dbReference type="PROSITE" id="PS50174">
    <property type="entry name" value="G_PATCH"/>
    <property type="match status" value="1"/>
</dbReference>
<dbReference type="InterPro" id="IPR022159">
    <property type="entry name" value="STIP/TFIP11_N"/>
</dbReference>
<dbReference type="AlphaFoldDB" id="A0A1R1PZM5"/>
<feature type="compositionally biased region" description="Acidic residues" evidence="1">
    <location>
        <begin position="109"/>
        <end position="121"/>
    </location>
</feature>
<dbReference type="InterPro" id="IPR045211">
    <property type="entry name" value="TFP11/STIP/Ntr1"/>
</dbReference>
<gene>
    <name evidence="3" type="ORF">AX774_g41</name>
</gene>
<feature type="compositionally biased region" description="Basic and acidic residues" evidence="1">
    <location>
        <begin position="275"/>
        <end position="292"/>
    </location>
</feature>
<sequence>MNRMRLEEESSSSDEGYYNKKRGFNGNLEDGDEDDLEYKYEGYEDDLREERRLFSGLGGGHKRRKQTKEQSMLGIFASDDEDDNDGYAQRSRSKGSRRQVTFLKKKDGEEQEQEEEEEGEEVVSMQNLGLGNPRSKQKGYQSDNKGKKVGNFATKQKQEIDENVVEEEASEDFGAFAIKGKGTVWKMMLKMGYRPGEGLGKEGEGIVNPVETKLRPGKNMGIAYKGFSEKTRQAQIREIKENKQRNKTVKKKKKVVIRPHLVNEDSIAQLMQSLEDDRDRRDEQDEQMREDGMDITEEMDNAEDEVREEKVELGVELSKAWIKAMMKQLSKQEEAKEIKVRKIVELEEKIEKETQKKEIIEKYKEIISGYKAYKDSMMITTSLDEDNGERGVDSKMDEYVYREILKKTRQAMEQEDIEAGEKLTFNQIGMDKWLFSVVNKEVKNYSDVKVTEKTTIKIYKTMREMSKEEMKSRKGYIKLMENKWLEPMQKKMVVVFREERDSENIGKRGASGMGKIDSEEAIRELERWEKDENVPEILKYRLIKETVIREIITRMLGDGKESDGREGEVKKQKEKESDEWVFCWLPILMRHEDVMYELYNVVVDKIDTLTRSIVLKMQSQDKEAGIQEMDKLKNYIKKWNSVIKYNQEMMLRLEKVMVRMYRELIEKIVEINARQQDRASLIILVRLKESYGLIVDSSSSGSDRYWMELVGMGVEKWLKYMYEWLSRLIEQNLDNKEGYKSGITEIYKWYESWKDIFIGGEGTGFNGNSNNIMRWQGTDENNIE</sequence>
<protein>
    <submittedName>
        <fullName evidence="3">Tuftelin-interacting protein 11</fullName>
    </submittedName>
</protein>
<evidence type="ECO:0000259" key="2">
    <source>
        <dbReference type="PROSITE" id="PS50174"/>
    </source>
</evidence>
<accession>A0A1R1PZM5</accession>